<dbReference type="PANTHER" id="PTHR43863:SF2">
    <property type="entry name" value="MALTASE-GLUCOAMYLASE"/>
    <property type="match status" value="1"/>
</dbReference>
<keyword evidence="2" id="KW-1185">Reference proteome</keyword>
<sequence>MNCETYSTKTLDYRMVAGNSPAEIEEAYSRGTEYAPMMPEYNLGFWQYNLRCWNREQLLEVVREY</sequence>
<proteinExistence type="predicted"/>
<organism evidence="1 2">
    <name type="scientific">Aspergillus tanneri</name>
    <dbReference type="NCBI Taxonomy" id="1220188"/>
    <lineage>
        <taxon>Eukaryota</taxon>
        <taxon>Fungi</taxon>
        <taxon>Dikarya</taxon>
        <taxon>Ascomycota</taxon>
        <taxon>Pezizomycotina</taxon>
        <taxon>Eurotiomycetes</taxon>
        <taxon>Eurotiomycetidae</taxon>
        <taxon>Eurotiales</taxon>
        <taxon>Aspergillaceae</taxon>
        <taxon>Aspergillus</taxon>
        <taxon>Aspergillus subgen. Circumdati</taxon>
    </lineage>
</organism>
<dbReference type="STRING" id="1220188.A0A4S3J9I9"/>
<reference evidence="1 2" key="1">
    <citation type="submission" date="2019-03" db="EMBL/GenBank/DDBJ databases">
        <title>The genome sequence of a newly discovered highly antifungal drug resistant Aspergillus species, Aspergillus tanneri NIH 1004.</title>
        <authorList>
            <person name="Mounaud S."/>
            <person name="Singh I."/>
            <person name="Joardar V."/>
            <person name="Pakala S."/>
            <person name="Pakala S."/>
            <person name="Venepally P."/>
            <person name="Hoover J."/>
            <person name="Nierman W."/>
            <person name="Chung J."/>
            <person name="Losada L."/>
        </authorList>
    </citation>
    <scope>NUCLEOTIDE SEQUENCE [LARGE SCALE GENOMIC DNA]</scope>
    <source>
        <strain evidence="1 2">NIH1004</strain>
    </source>
</reference>
<comment type="caution">
    <text evidence="1">The sequence shown here is derived from an EMBL/GenBank/DDBJ whole genome shotgun (WGS) entry which is preliminary data.</text>
</comment>
<evidence type="ECO:0000313" key="1">
    <source>
        <dbReference type="EMBL" id="THC91680.1"/>
    </source>
</evidence>
<evidence type="ECO:0000313" key="2">
    <source>
        <dbReference type="Proteomes" id="UP000308092"/>
    </source>
</evidence>
<protein>
    <submittedName>
        <fullName evidence="1">Uncharacterized protein</fullName>
    </submittedName>
</protein>
<dbReference type="AlphaFoldDB" id="A0A4S3J9I9"/>
<dbReference type="Proteomes" id="UP000308092">
    <property type="component" value="Unassembled WGS sequence"/>
</dbReference>
<gene>
    <name evidence="1" type="ORF">EYZ11_008851</name>
</gene>
<dbReference type="InterPro" id="IPR051816">
    <property type="entry name" value="Glycosyl_Hydrolase_31"/>
</dbReference>
<dbReference type="PANTHER" id="PTHR43863">
    <property type="entry name" value="HYDROLASE, PUTATIVE (AFU_ORTHOLOGUE AFUA_1G03140)-RELATED"/>
    <property type="match status" value="1"/>
</dbReference>
<accession>A0A4S3J9I9</accession>
<name>A0A4S3J9I9_9EURO</name>
<dbReference type="VEuPathDB" id="FungiDB:EYZ11_008851"/>
<dbReference type="EMBL" id="SOSA01000393">
    <property type="protein sequence ID" value="THC91680.1"/>
    <property type="molecule type" value="Genomic_DNA"/>
</dbReference>